<dbReference type="Pfam" id="PF16242">
    <property type="entry name" value="Pyrid_ox_like"/>
    <property type="match status" value="1"/>
</dbReference>
<dbReference type="InterPro" id="IPR038725">
    <property type="entry name" value="YdaG_split_barrel_FMN-bd"/>
</dbReference>
<proteinExistence type="predicted"/>
<accession>A0ABW3T391</accession>
<dbReference type="RefSeq" id="WP_377353977.1">
    <property type="nucleotide sequence ID" value="NZ_JBHTLQ010000031.1"/>
</dbReference>
<comment type="caution">
    <text evidence="2">The sequence shown here is derived from an EMBL/GenBank/DDBJ whole genome shotgun (WGS) entry which is preliminary data.</text>
</comment>
<dbReference type="InterPro" id="IPR052917">
    <property type="entry name" value="Stress-Dev_Protein"/>
</dbReference>
<dbReference type="EMBL" id="JBHTLQ010000031">
    <property type="protein sequence ID" value="MFD1191632.1"/>
    <property type="molecule type" value="Genomic_DNA"/>
</dbReference>
<organism evidence="2 3">
    <name type="scientific">Phenylobacterium conjunctum</name>
    <dbReference type="NCBI Taxonomy" id="1298959"/>
    <lineage>
        <taxon>Bacteria</taxon>
        <taxon>Pseudomonadati</taxon>
        <taxon>Pseudomonadota</taxon>
        <taxon>Alphaproteobacteria</taxon>
        <taxon>Caulobacterales</taxon>
        <taxon>Caulobacteraceae</taxon>
        <taxon>Phenylobacterium</taxon>
    </lineage>
</organism>
<dbReference type="InterPro" id="IPR012349">
    <property type="entry name" value="Split_barrel_FMN-bd"/>
</dbReference>
<evidence type="ECO:0000313" key="2">
    <source>
        <dbReference type="EMBL" id="MFD1191632.1"/>
    </source>
</evidence>
<gene>
    <name evidence="2" type="ORF">ACFQ27_13670</name>
</gene>
<dbReference type="Gene3D" id="2.30.110.10">
    <property type="entry name" value="Electron Transport, Fmn-binding Protein, Chain A"/>
    <property type="match status" value="1"/>
</dbReference>
<sequence length="162" mass="18745">MKTYDQAEAQRRLWDQIEHHQTAMLGLDAAPRHTQPMTAFLERDKDRLWFFTRSDTDLARAVGDGRAAHLILQTKEVQAVVHGWLTLEYDRERIDRYWNAVVAAWYPDGKDDPSLTLLRLDCEQAEVWISEAGPIRFAWEIARANATGERPDLGGRKSLDFH</sequence>
<evidence type="ECO:0000259" key="1">
    <source>
        <dbReference type="Pfam" id="PF16242"/>
    </source>
</evidence>
<protein>
    <submittedName>
        <fullName evidence="2">Pyridoxamine 5'-phosphate oxidase family protein</fullName>
    </submittedName>
</protein>
<reference evidence="3" key="1">
    <citation type="journal article" date="2019" name="Int. J. Syst. Evol. Microbiol.">
        <title>The Global Catalogue of Microorganisms (GCM) 10K type strain sequencing project: providing services to taxonomists for standard genome sequencing and annotation.</title>
        <authorList>
            <consortium name="The Broad Institute Genomics Platform"/>
            <consortium name="The Broad Institute Genome Sequencing Center for Infectious Disease"/>
            <person name="Wu L."/>
            <person name="Ma J."/>
        </authorList>
    </citation>
    <scope>NUCLEOTIDE SEQUENCE [LARGE SCALE GENOMIC DNA]</scope>
    <source>
        <strain evidence="3">CCUG 55074</strain>
    </source>
</reference>
<feature type="domain" description="General stress protein FMN-binding split barrel" evidence="1">
    <location>
        <begin position="9"/>
        <end position="152"/>
    </location>
</feature>
<keyword evidence="3" id="KW-1185">Reference proteome</keyword>
<dbReference type="Proteomes" id="UP001597216">
    <property type="component" value="Unassembled WGS sequence"/>
</dbReference>
<dbReference type="PANTHER" id="PTHR34818">
    <property type="entry name" value="PROTEIN BLI-3"/>
    <property type="match status" value="1"/>
</dbReference>
<dbReference type="SUPFAM" id="SSF50475">
    <property type="entry name" value="FMN-binding split barrel"/>
    <property type="match status" value="1"/>
</dbReference>
<evidence type="ECO:0000313" key="3">
    <source>
        <dbReference type="Proteomes" id="UP001597216"/>
    </source>
</evidence>
<name>A0ABW3T391_9CAUL</name>
<dbReference type="PANTHER" id="PTHR34818:SF1">
    <property type="entry name" value="PROTEIN BLI-3"/>
    <property type="match status" value="1"/>
</dbReference>